<dbReference type="Gene3D" id="3.90.79.10">
    <property type="entry name" value="Nucleoside Triphosphate Pyrophosphohydrolase"/>
    <property type="match status" value="1"/>
</dbReference>
<dbReference type="PANTHER" id="PTHR43222">
    <property type="entry name" value="NUDIX HYDROLASE 23"/>
    <property type="match status" value="1"/>
</dbReference>
<accession>A0ABS0ZCC8</accession>
<dbReference type="InterPro" id="IPR015797">
    <property type="entry name" value="NUDIX_hydrolase-like_dom_sf"/>
</dbReference>
<dbReference type="PROSITE" id="PS00893">
    <property type="entry name" value="NUDIX_BOX"/>
    <property type="match status" value="1"/>
</dbReference>
<feature type="domain" description="Nudix hydrolase" evidence="3">
    <location>
        <begin position="1"/>
        <end position="111"/>
    </location>
</feature>
<dbReference type="Pfam" id="PF00293">
    <property type="entry name" value="NUDIX"/>
    <property type="match status" value="1"/>
</dbReference>
<evidence type="ECO:0000256" key="1">
    <source>
        <dbReference type="ARBA" id="ARBA00001946"/>
    </source>
</evidence>
<dbReference type="InterPro" id="IPR000086">
    <property type="entry name" value="NUDIX_hydrolase_dom"/>
</dbReference>
<evidence type="ECO:0000313" key="4">
    <source>
        <dbReference type="EMBL" id="MBJ7551307.1"/>
    </source>
</evidence>
<keyword evidence="2" id="KW-0378">Hydrolase</keyword>
<dbReference type="RefSeq" id="WP_199462887.1">
    <property type="nucleotide sequence ID" value="NZ_JAEMUH010000010.1"/>
</dbReference>
<comment type="cofactor">
    <cofactor evidence="1">
        <name>Mg(2+)</name>
        <dbReference type="ChEBI" id="CHEBI:18420"/>
    </cofactor>
</comment>
<evidence type="ECO:0000256" key="2">
    <source>
        <dbReference type="ARBA" id="ARBA00022801"/>
    </source>
</evidence>
<gene>
    <name evidence="4" type="ORF">JHD44_11490</name>
</gene>
<dbReference type="SUPFAM" id="SSF55811">
    <property type="entry name" value="Nudix"/>
    <property type="match status" value="1"/>
</dbReference>
<organism evidence="4 5">
    <name type="scientific">Marinomonas ostreistagni</name>
    <dbReference type="NCBI Taxonomy" id="359209"/>
    <lineage>
        <taxon>Bacteria</taxon>
        <taxon>Pseudomonadati</taxon>
        <taxon>Pseudomonadota</taxon>
        <taxon>Gammaproteobacteria</taxon>
        <taxon>Oceanospirillales</taxon>
        <taxon>Oceanospirillaceae</taxon>
        <taxon>Marinomonas</taxon>
    </lineage>
</organism>
<sequence>MVKETQDGQIVLNQPAGHVENGESLQQAVIRETLEEAGWQVEPTGILGMYAFTPFAGADTYHRICVICQTVAHMTDNLDPDILSAGWFTREEIEQHPQRSPLILECINDFENGQNFPINMINNHHLEAK</sequence>
<name>A0ABS0ZCC8_9GAMM</name>
<comment type="caution">
    <text evidence="4">The sequence shown here is derived from an EMBL/GenBank/DDBJ whole genome shotgun (WGS) entry which is preliminary data.</text>
</comment>
<keyword evidence="5" id="KW-1185">Reference proteome</keyword>
<dbReference type="Proteomes" id="UP000598488">
    <property type="component" value="Unassembled WGS sequence"/>
</dbReference>
<reference evidence="4 5" key="1">
    <citation type="submission" date="2020-12" db="EMBL/GenBank/DDBJ databases">
        <title>Comparative genome analysis of fungal antagonists Marinomonas ostreistagni 398 and M. spartinae 468.</title>
        <authorList>
            <person name="Fields J.L."/>
            <person name="Mavrodi O.V."/>
            <person name="Biber P.D."/>
            <person name="Indest K.J."/>
            <person name="Mavrodi D.V."/>
        </authorList>
    </citation>
    <scope>NUCLEOTIDE SEQUENCE [LARGE SCALE GENOMIC DNA]</scope>
    <source>
        <strain evidence="4 5">USM7</strain>
    </source>
</reference>
<proteinExistence type="predicted"/>
<dbReference type="PROSITE" id="PS51462">
    <property type="entry name" value="NUDIX"/>
    <property type="match status" value="1"/>
</dbReference>
<dbReference type="EMBL" id="JAEMUH010000010">
    <property type="protein sequence ID" value="MBJ7551307.1"/>
    <property type="molecule type" value="Genomic_DNA"/>
</dbReference>
<dbReference type="PANTHER" id="PTHR43222:SF11">
    <property type="entry name" value="PHOSPHATASE NUDJ"/>
    <property type="match status" value="1"/>
</dbReference>
<evidence type="ECO:0000313" key="5">
    <source>
        <dbReference type="Proteomes" id="UP000598488"/>
    </source>
</evidence>
<protein>
    <submittedName>
        <fullName evidence="4">NUDIX domain-containing protein</fullName>
    </submittedName>
</protein>
<dbReference type="InterPro" id="IPR020084">
    <property type="entry name" value="NUDIX_hydrolase_CS"/>
</dbReference>
<evidence type="ECO:0000259" key="3">
    <source>
        <dbReference type="PROSITE" id="PS51462"/>
    </source>
</evidence>